<feature type="domain" description="Tyr recombinase" evidence="6">
    <location>
        <begin position="187"/>
        <end position="384"/>
    </location>
</feature>
<feature type="domain" description="Core-binding (CB)" evidence="7">
    <location>
        <begin position="74"/>
        <end position="166"/>
    </location>
</feature>
<dbReference type="PROSITE" id="PS51898">
    <property type="entry name" value="TYR_RECOMBINASE"/>
    <property type="match status" value="1"/>
</dbReference>
<name>U1XA82_ANEAE</name>
<evidence type="ECO:0000313" key="9">
    <source>
        <dbReference type="Proteomes" id="UP000016511"/>
    </source>
</evidence>
<dbReference type="InterPro" id="IPR044068">
    <property type="entry name" value="CB"/>
</dbReference>
<evidence type="ECO:0000256" key="2">
    <source>
        <dbReference type="ARBA" id="ARBA00022908"/>
    </source>
</evidence>
<dbReference type="GO" id="GO:0006310">
    <property type="term" value="P:DNA recombination"/>
    <property type="evidence" value="ECO:0007669"/>
    <property type="project" value="UniProtKB-KW"/>
</dbReference>
<dbReference type="InterPro" id="IPR002104">
    <property type="entry name" value="Integrase_catalytic"/>
</dbReference>
<dbReference type="PANTHER" id="PTHR30349">
    <property type="entry name" value="PHAGE INTEGRASE-RELATED"/>
    <property type="match status" value="1"/>
</dbReference>
<accession>U1XA82</accession>
<dbReference type="Pfam" id="PF00589">
    <property type="entry name" value="Phage_integrase"/>
    <property type="match status" value="1"/>
</dbReference>
<keyword evidence="3 5" id="KW-0238">DNA-binding</keyword>
<dbReference type="InterPro" id="IPR013762">
    <property type="entry name" value="Integrase-like_cat_sf"/>
</dbReference>
<dbReference type="GO" id="GO:0003677">
    <property type="term" value="F:DNA binding"/>
    <property type="evidence" value="ECO:0007669"/>
    <property type="project" value="UniProtKB-UniRule"/>
</dbReference>
<comment type="similarity">
    <text evidence="1">Belongs to the 'phage' integrase family.</text>
</comment>
<evidence type="ECO:0000256" key="4">
    <source>
        <dbReference type="ARBA" id="ARBA00023172"/>
    </source>
</evidence>
<protein>
    <submittedName>
        <fullName evidence="8">Site-specific recombinase, phage integrase family</fullName>
    </submittedName>
</protein>
<evidence type="ECO:0000259" key="7">
    <source>
        <dbReference type="PROSITE" id="PS51900"/>
    </source>
</evidence>
<evidence type="ECO:0000313" key="8">
    <source>
        <dbReference type="EMBL" id="ERI11865.1"/>
    </source>
</evidence>
<dbReference type="PANTHER" id="PTHR30349:SF64">
    <property type="entry name" value="PROPHAGE INTEGRASE INTD-RELATED"/>
    <property type="match status" value="1"/>
</dbReference>
<dbReference type="SUPFAM" id="SSF56349">
    <property type="entry name" value="DNA breaking-rejoining enzymes"/>
    <property type="match status" value="1"/>
</dbReference>
<dbReference type="PATRIC" id="fig|649747.3.peg.56"/>
<dbReference type="Proteomes" id="UP000016511">
    <property type="component" value="Unassembled WGS sequence"/>
</dbReference>
<dbReference type="CDD" id="cd01189">
    <property type="entry name" value="INT_ICEBs1_C_like"/>
    <property type="match status" value="1"/>
</dbReference>
<dbReference type="InterPro" id="IPR004107">
    <property type="entry name" value="Integrase_SAM-like_N"/>
</dbReference>
<gene>
    <name evidence="8" type="ORF">HMPREF0083_00061</name>
</gene>
<comment type="caution">
    <text evidence="8">The sequence shown here is derived from an EMBL/GenBank/DDBJ whole genome shotgun (WGS) entry which is preliminary data.</text>
</comment>
<dbReference type="InterPro" id="IPR050090">
    <property type="entry name" value="Tyrosine_recombinase_XerCD"/>
</dbReference>
<dbReference type="AlphaFoldDB" id="U1XA82"/>
<sequence length="395" mass="46085">MTGKSYLFGGLIMRGSLKKRGKYWYAIVDIKTGNSKRKQKWINTKCERKSDAEKVLRDILTKVDKHQLILSEKITFTQLLMDWLNHVIVNSVEETTWESYELVITKHIIPYFRSQLHDILLQDLQPVHLQKYYDEKYRGNKNEKGLSSNTLRKHHANIKKALDHAVRMNLISINPADKVVLPKKEAYRTNYYTVEQLQKLFDICLGTNIESAVYIAAHYGLRRGEILGLKWDAIDFNQGTIIIKETRVKYGRNIVTKGPKSESSFRILPLMSNIRSYLKEVILKQKHKKLFYGSNYNDLGYVCCLDDGSPLKVEYLSRKFKEILKKNNMPHIRFHDLRHSIASYLLKHGVSLKDIQVWLGHSDLSTTANIYAHIDMEMKHETAKMINNIFAKVRI</sequence>
<dbReference type="eggNOG" id="COG0582">
    <property type="taxonomic scope" value="Bacteria"/>
</dbReference>
<reference evidence="8 9" key="1">
    <citation type="submission" date="2013-08" db="EMBL/GenBank/DDBJ databases">
        <authorList>
            <person name="Weinstock G."/>
            <person name="Sodergren E."/>
            <person name="Wylie T."/>
            <person name="Fulton L."/>
            <person name="Fulton R."/>
            <person name="Fronick C."/>
            <person name="O'Laughlin M."/>
            <person name="Godfrey J."/>
            <person name="Miner T."/>
            <person name="Herter B."/>
            <person name="Appelbaum E."/>
            <person name="Cordes M."/>
            <person name="Lek S."/>
            <person name="Wollam A."/>
            <person name="Pepin K.H."/>
            <person name="Palsikar V.B."/>
            <person name="Mitreva M."/>
            <person name="Wilson R.K."/>
        </authorList>
    </citation>
    <scope>NUCLEOTIDE SEQUENCE [LARGE SCALE GENOMIC DNA]</scope>
    <source>
        <strain evidence="8 9">ATCC 12856</strain>
    </source>
</reference>
<proteinExistence type="inferred from homology"/>
<dbReference type="STRING" id="649747.HMPREF0083_00061"/>
<dbReference type="InterPro" id="IPR011010">
    <property type="entry name" value="DNA_brk_join_enz"/>
</dbReference>
<organism evidence="8 9">
    <name type="scientific">Aneurinibacillus aneurinilyticus ATCC 12856</name>
    <dbReference type="NCBI Taxonomy" id="649747"/>
    <lineage>
        <taxon>Bacteria</taxon>
        <taxon>Bacillati</taxon>
        <taxon>Bacillota</taxon>
        <taxon>Bacilli</taxon>
        <taxon>Bacillales</taxon>
        <taxon>Paenibacillaceae</taxon>
        <taxon>Aneurinibacillus group</taxon>
        <taxon>Aneurinibacillus</taxon>
    </lineage>
</organism>
<keyword evidence="2" id="KW-0229">DNA integration</keyword>
<keyword evidence="4" id="KW-0233">DNA recombination</keyword>
<keyword evidence="9" id="KW-1185">Reference proteome</keyword>
<dbReference type="PROSITE" id="PS51900">
    <property type="entry name" value="CB"/>
    <property type="match status" value="1"/>
</dbReference>
<dbReference type="HOGENOM" id="CLU_027562_17_1_9"/>
<dbReference type="Gene3D" id="1.10.150.130">
    <property type="match status" value="1"/>
</dbReference>
<evidence type="ECO:0000256" key="3">
    <source>
        <dbReference type="ARBA" id="ARBA00023125"/>
    </source>
</evidence>
<dbReference type="GO" id="GO:0015074">
    <property type="term" value="P:DNA integration"/>
    <property type="evidence" value="ECO:0007669"/>
    <property type="project" value="UniProtKB-KW"/>
</dbReference>
<evidence type="ECO:0000256" key="1">
    <source>
        <dbReference type="ARBA" id="ARBA00008857"/>
    </source>
</evidence>
<dbReference type="Gene3D" id="1.10.443.10">
    <property type="entry name" value="Intergrase catalytic core"/>
    <property type="match status" value="1"/>
</dbReference>
<dbReference type="Pfam" id="PF14659">
    <property type="entry name" value="Phage_int_SAM_3"/>
    <property type="match status" value="1"/>
</dbReference>
<dbReference type="EMBL" id="AWSJ01000003">
    <property type="protein sequence ID" value="ERI11865.1"/>
    <property type="molecule type" value="Genomic_DNA"/>
</dbReference>
<evidence type="ECO:0000259" key="6">
    <source>
        <dbReference type="PROSITE" id="PS51898"/>
    </source>
</evidence>
<evidence type="ECO:0000256" key="5">
    <source>
        <dbReference type="PROSITE-ProRule" id="PRU01248"/>
    </source>
</evidence>
<dbReference type="InterPro" id="IPR010998">
    <property type="entry name" value="Integrase_recombinase_N"/>
</dbReference>